<dbReference type="InterPro" id="IPR021320">
    <property type="entry name" value="DUF2905"/>
</dbReference>
<dbReference type="STRING" id="660470.Theba_1576"/>
<dbReference type="Pfam" id="PF11146">
    <property type="entry name" value="DUF2905"/>
    <property type="match status" value="1"/>
</dbReference>
<evidence type="ECO:0000313" key="3">
    <source>
        <dbReference type="Proteomes" id="UP000002881"/>
    </source>
</evidence>
<protein>
    <recommendedName>
        <fullName evidence="4">DUF2905 domain-containing protein</fullName>
    </recommendedName>
</protein>
<evidence type="ECO:0008006" key="4">
    <source>
        <dbReference type="Google" id="ProtNLM"/>
    </source>
</evidence>
<sequence length="79" mass="8921" precursor="true">MISPEAFEKLLVKVGLLCLAIALLLFIFRKAGLSLGRLPGDIHVSRDGFEFWFPITSGFVVSVCITGILWLWKFISKFF</sequence>
<keyword evidence="3" id="KW-1185">Reference proteome</keyword>
<dbReference type="KEGG" id="mpg:Theba_1576"/>
<reference evidence="2 3" key="1">
    <citation type="journal article" date="2012" name="Genome Biol. Evol.">
        <title>Genome Sequence of the Mesophilic Thermotogales Bacterium Mesotoga prima MesG1.Ag.4.2 Reveals the Largest Thermotogales Genome To Date.</title>
        <authorList>
            <person name="Zhaxybayeva O."/>
            <person name="Swithers K.S."/>
            <person name="Foght J."/>
            <person name="Green A.G."/>
            <person name="Bruce D."/>
            <person name="Detter C."/>
            <person name="Han S."/>
            <person name="Teshima H."/>
            <person name="Han J."/>
            <person name="Woyke T."/>
            <person name="Pitluck S."/>
            <person name="Nolan M."/>
            <person name="Ivanova N."/>
            <person name="Pati A."/>
            <person name="Land M.L."/>
            <person name="Dlutek M."/>
            <person name="Doolittle W.F."/>
            <person name="Noll K.M."/>
            <person name="Nesbo C.L."/>
        </authorList>
    </citation>
    <scope>NUCLEOTIDE SEQUENCE [LARGE SCALE GENOMIC DNA]</scope>
    <source>
        <strain evidence="3">mesG1.Ag.4.2</strain>
    </source>
</reference>
<proteinExistence type="predicted"/>
<dbReference type="GeneID" id="87107373"/>
<evidence type="ECO:0000256" key="1">
    <source>
        <dbReference type="SAM" id="Phobius"/>
    </source>
</evidence>
<dbReference type="Proteomes" id="UP000002881">
    <property type="component" value="Chromosome"/>
</dbReference>
<dbReference type="AlphaFoldDB" id="I2F5P5"/>
<keyword evidence="1" id="KW-1133">Transmembrane helix</keyword>
<feature type="transmembrane region" description="Helical" evidence="1">
    <location>
        <begin position="12"/>
        <end position="31"/>
    </location>
</feature>
<organism evidence="2 3">
    <name type="scientific">Mesotoga prima MesG1.Ag.4.2</name>
    <dbReference type="NCBI Taxonomy" id="660470"/>
    <lineage>
        <taxon>Bacteria</taxon>
        <taxon>Thermotogati</taxon>
        <taxon>Thermotogota</taxon>
        <taxon>Thermotogae</taxon>
        <taxon>Kosmotogales</taxon>
        <taxon>Kosmotogaceae</taxon>
        <taxon>Mesotoga</taxon>
    </lineage>
</organism>
<name>I2F5P5_9BACT</name>
<keyword evidence="1" id="KW-0472">Membrane</keyword>
<dbReference type="RefSeq" id="WP_014731155.1">
    <property type="nucleotide sequence ID" value="NC_017934.1"/>
</dbReference>
<dbReference type="PANTHER" id="PTHR36443:SF1">
    <property type="entry name" value="BSR5223 PROTEIN"/>
    <property type="match status" value="1"/>
</dbReference>
<dbReference type="EMBL" id="CP003532">
    <property type="protein sequence ID" value="AFK07248.1"/>
    <property type="molecule type" value="Genomic_DNA"/>
</dbReference>
<feature type="transmembrane region" description="Helical" evidence="1">
    <location>
        <begin position="51"/>
        <end position="72"/>
    </location>
</feature>
<gene>
    <name evidence="2" type="ORF">Theba_1576</name>
</gene>
<accession>I2F5P5</accession>
<dbReference type="HOGENOM" id="CLU_181383_0_0_0"/>
<evidence type="ECO:0000313" key="2">
    <source>
        <dbReference type="EMBL" id="AFK07248.1"/>
    </source>
</evidence>
<dbReference type="PANTHER" id="PTHR36443">
    <property type="entry name" value="BSR5223 PROTEIN"/>
    <property type="match status" value="1"/>
</dbReference>
<keyword evidence="1" id="KW-0812">Transmembrane</keyword>